<keyword evidence="1" id="KW-1133">Transmembrane helix</keyword>
<sequence>MSGFSFVLFIPTILIYGVLITNLNTQIGQPCASTDNFAITTFDITPYPPTLGKTSNITIIGKTLHTIDFGQIIYAIENQYQQWFYQYQTINQTYSKNLVLNFNYTLTWPNSSGNYLSQVTIHEQAKQYIIDACWTFAFSL</sequence>
<name>A0A1R2B0W4_9CILI</name>
<evidence type="ECO:0000313" key="2">
    <source>
        <dbReference type="EMBL" id="OMJ70433.1"/>
    </source>
</evidence>
<proteinExistence type="predicted"/>
<reference evidence="2 3" key="1">
    <citation type="submission" date="2016-11" db="EMBL/GenBank/DDBJ databases">
        <title>The macronuclear genome of Stentor coeruleus: a giant cell with tiny introns.</title>
        <authorList>
            <person name="Slabodnick M."/>
            <person name="Ruby J.G."/>
            <person name="Reiff S.B."/>
            <person name="Swart E.C."/>
            <person name="Gosai S."/>
            <person name="Prabakaran S."/>
            <person name="Witkowska E."/>
            <person name="Larue G.E."/>
            <person name="Fisher S."/>
            <person name="Freeman R.M."/>
            <person name="Gunawardena J."/>
            <person name="Chu W."/>
            <person name="Stover N.A."/>
            <person name="Gregory B.D."/>
            <person name="Nowacki M."/>
            <person name="Derisi J."/>
            <person name="Roy S.W."/>
            <person name="Marshall W.F."/>
            <person name="Sood P."/>
        </authorList>
    </citation>
    <scope>NUCLEOTIDE SEQUENCE [LARGE SCALE GENOMIC DNA]</scope>
    <source>
        <strain evidence="2">WM001</strain>
    </source>
</reference>
<feature type="transmembrane region" description="Helical" evidence="1">
    <location>
        <begin position="6"/>
        <end position="23"/>
    </location>
</feature>
<keyword evidence="1" id="KW-0472">Membrane</keyword>
<accession>A0A1R2B0W4</accession>
<keyword evidence="3" id="KW-1185">Reference proteome</keyword>
<gene>
    <name evidence="2" type="ORF">SteCoe_31594</name>
</gene>
<protein>
    <submittedName>
        <fullName evidence="2">Uncharacterized protein</fullName>
    </submittedName>
</protein>
<organism evidence="2 3">
    <name type="scientific">Stentor coeruleus</name>
    <dbReference type="NCBI Taxonomy" id="5963"/>
    <lineage>
        <taxon>Eukaryota</taxon>
        <taxon>Sar</taxon>
        <taxon>Alveolata</taxon>
        <taxon>Ciliophora</taxon>
        <taxon>Postciliodesmatophora</taxon>
        <taxon>Heterotrichea</taxon>
        <taxon>Heterotrichida</taxon>
        <taxon>Stentoridae</taxon>
        <taxon>Stentor</taxon>
    </lineage>
</organism>
<comment type="caution">
    <text evidence="2">The sequence shown here is derived from an EMBL/GenBank/DDBJ whole genome shotgun (WGS) entry which is preliminary data.</text>
</comment>
<dbReference type="Proteomes" id="UP000187209">
    <property type="component" value="Unassembled WGS sequence"/>
</dbReference>
<keyword evidence="1" id="KW-0812">Transmembrane</keyword>
<evidence type="ECO:0000313" key="3">
    <source>
        <dbReference type="Proteomes" id="UP000187209"/>
    </source>
</evidence>
<dbReference type="AlphaFoldDB" id="A0A1R2B0W4"/>
<dbReference type="EMBL" id="MPUH01001088">
    <property type="protein sequence ID" value="OMJ70433.1"/>
    <property type="molecule type" value="Genomic_DNA"/>
</dbReference>
<evidence type="ECO:0000256" key="1">
    <source>
        <dbReference type="SAM" id="Phobius"/>
    </source>
</evidence>